<protein>
    <submittedName>
        <fullName evidence="4">23S rRNA (Guanosine-2'-O-)-methyltransferase RlmB</fullName>
    </submittedName>
</protein>
<dbReference type="InterPro" id="IPR029028">
    <property type="entry name" value="Alpha/beta_knot_MTases"/>
</dbReference>
<dbReference type="AlphaFoldDB" id="A0A478FPS0"/>
<dbReference type="Pfam" id="PF00588">
    <property type="entry name" value="SpoU_methylase"/>
    <property type="match status" value="1"/>
</dbReference>
<dbReference type="SUPFAM" id="SSF75217">
    <property type="entry name" value="alpha/beta knot"/>
    <property type="match status" value="1"/>
</dbReference>
<reference evidence="4 5" key="1">
    <citation type="submission" date="2019-01" db="EMBL/GenBank/DDBJ databases">
        <title>Draft genome sequences of Candidatus Mycoplasma haemohominis SWG34-3 identified from a patient with pyrexia, anemia and liver dysfunction.</title>
        <authorList>
            <person name="Sekizuka T."/>
            <person name="Hattori N."/>
            <person name="Katano H."/>
            <person name="Takuma T."/>
            <person name="Ito T."/>
            <person name="Arai N."/>
            <person name="Yanai R."/>
            <person name="Ishii S."/>
            <person name="Miura Y."/>
            <person name="Tokunaga T."/>
            <person name="Watanabe H."/>
            <person name="Nomura N."/>
            <person name="Eguchi J."/>
            <person name="Arai T."/>
            <person name="Hasegawa H."/>
            <person name="Nakamaki T."/>
            <person name="Wakita T."/>
            <person name="Niki Y."/>
            <person name="Kuroda M."/>
        </authorList>
    </citation>
    <scope>NUCLEOTIDE SEQUENCE [LARGE SCALE GENOMIC DNA]</scope>
    <source>
        <strain evidence="4">SWG34-3</strain>
    </source>
</reference>
<evidence type="ECO:0000259" key="3">
    <source>
        <dbReference type="Pfam" id="PF00588"/>
    </source>
</evidence>
<dbReference type="GO" id="GO:0005829">
    <property type="term" value="C:cytosol"/>
    <property type="evidence" value="ECO:0007669"/>
    <property type="project" value="TreeGrafter"/>
</dbReference>
<dbReference type="Gene3D" id="3.40.1280.10">
    <property type="match status" value="1"/>
</dbReference>
<comment type="caution">
    <text evidence="4">The sequence shown here is derived from an EMBL/GenBank/DDBJ whole genome shotgun (WGS) entry which is preliminary data.</text>
</comment>
<dbReference type="InterPro" id="IPR004441">
    <property type="entry name" value="rRNA_MeTrfase_TrmH"/>
</dbReference>
<evidence type="ECO:0000256" key="2">
    <source>
        <dbReference type="ARBA" id="ARBA00022679"/>
    </source>
</evidence>
<keyword evidence="2 4" id="KW-0808">Transferase</keyword>
<dbReference type="GO" id="GO:0008173">
    <property type="term" value="F:RNA methyltransferase activity"/>
    <property type="evidence" value="ECO:0007669"/>
    <property type="project" value="InterPro"/>
</dbReference>
<sequence length="241" mass="27261">MEISGKKSIQTLIQDPDLKPLIKVIYLSNTQDYLIQLCKEHNTPFEIKNKAFFDHHYSDKTKYKYKYAIALLKKQKEITLEQLIEKNKKGVVVILDHLQDPFNLGAILRTCAAAGVVGVIIPKDKQAPTNHNAVLKASQGYSLKIDIVTVPNLHRAILTLKKNNYWIYAAELDKSAKKFREVEYQPKSALIMGTEGDGVSHILKSVSDFLVYIPMQEGIDSLNVSVATGIILFEMTRQIFI</sequence>
<evidence type="ECO:0000313" key="4">
    <source>
        <dbReference type="EMBL" id="GCE63222.1"/>
    </source>
</evidence>
<feature type="domain" description="tRNA/rRNA methyltransferase SpoU type" evidence="3">
    <location>
        <begin position="91"/>
        <end position="233"/>
    </location>
</feature>
<dbReference type="GO" id="GO:0003723">
    <property type="term" value="F:RNA binding"/>
    <property type="evidence" value="ECO:0007669"/>
    <property type="project" value="InterPro"/>
</dbReference>
<gene>
    <name evidence="4" type="primary">rlmB</name>
    <name evidence="4" type="ORF">MHSWG343_02070</name>
</gene>
<dbReference type="NCBIfam" id="TIGR00186">
    <property type="entry name" value="rRNA_methyl_3"/>
    <property type="match status" value="1"/>
</dbReference>
<evidence type="ECO:0000313" key="5">
    <source>
        <dbReference type="Proteomes" id="UP000324831"/>
    </source>
</evidence>
<dbReference type="EMBL" id="BIMN01000001">
    <property type="protein sequence ID" value="GCE63222.1"/>
    <property type="molecule type" value="Genomic_DNA"/>
</dbReference>
<keyword evidence="1 4" id="KW-0489">Methyltransferase</keyword>
<dbReference type="InterPro" id="IPR029026">
    <property type="entry name" value="tRNA_m1G_MTases_N"/>
</dbReference>
<name>A0A478FPS0_9MOLU</name>
<dbReference type="PANTHER" id="PTHR46429:SF1">
    <property type="entry name" value="23S RRNA (GUANOSINE-2'-O-)-METHYLTRANSFERASE RLMB"/>
    <property type="match status" value="1"/>
</dbReference>
<dbReference type="InterPro" id="IPR001537">
    <property type="entry name" value="SpoU_MeTrfase"/>
</dbReference>
<dbReference type="CDD" id="cd18103">
    <property type="entry name" value="SpoU-like_RlmB"/>
    <property type="match status" value="1"/>
</dbReference>
<evidence type="ECO:0000256" key="1">
    <source>
        <dbReference type="ARBA" id="ARBA00022603"/>
    </source>
</evidence>
<dbReference type="Proteomes" id="UP000324831">
    <property type="component" value="Unassembled WGS sequence"/>
</dbReference>
<dbReference type="GO" id="GO:0006396">
    <property type="term" value="P:RNA processing"/>
    <property type="evidence" value="ECO:0007669"/>
    <property type="project" value="InterPro"/>
</dbReference>
<dbReference type="GO" id="GO:0032259">
    <property type="term" value="P:methylation"/>
    <property type="evidence" value="ECO:0007669"/>
    <property type="project" value="UniProtKB-KW"/>
</dbReference>
<dbReference type="RefSeq" id="WP_216082822.1">
    <property type="nucleotide sequence ID" value="NZ_CACTIB010000008.1"/>
</dbReference>
<proteinExistence type="predicted"/>
<organism evidence="4 5">
    <name type="scientific">Candidatus Mycoplasma haematohominis</name>
    <dbReference type="NCBI Taxonomy" id="1494318"/>
    <lineage>
        <taxon>Bacteria</taxon>
        <taxon>Bacillati</taxon>
        <taxon>Mycoplasmatota</taxon>
        <taxon>Mollicutes</taxon>
        <taxon>Mycoplasmataceae</taxon>
        <taxon>Mycoplasma</taxon>
    </lineage>
</organism>
<dbReference type="PANTHER" id="PTHR46429">
    <property type="entry name" value="23S RRNA (GUANOSINE-2'-O-)-METHYLTRANSFERASE RLMB"/>
    <property type="match status" value="1"/>
</dbReference>
<accession>A0A478FPS0</accession>